<feature type="region of interest" description="Disordered" evidence="1">
    <location>
        <begin position="164"/>
        <end position="209"/>
    </location>
</feature>
<gene>
    <name evidence="2" type="ORF">PLOB_00049500</name>
</gene>
<sequence length="209" mass="24108">MKQILMNTRLLNDIKKLSSEDQTSCLEGFHSTLNQFHPKMICFSRLGTYSRHILASLHFNENLLREPQKTKDGKEYLLVTYPKYKFGEVVQEIRVPPTYSKYVGELVFSMRLAERNVILLKYKTKTPAPLNSQFTERRSRAEAMENYNKRKWKETAAYPSVEVQGGLQSSCSSADQQPARKKRKAPVCRKCKKPMKNHSRVGWAGASNT</sequence>
<organism evidence="2 3">
    <name type="scientific">Porites lobata</name>
    <dbReference type="NCBI Taxonomy" id="104759"/>
    <lineage>
        <taxon>Eukaryota</taxon>
        <taxon>Metazoa</taxon>
        <taxon>Cnidaria</taxon>
        <taxon>Anthozoa</taxon>
        <taxon>Hexacorallia</taxon>
        <taxon>Scleractinia</taxon>
        <taxon>Fungiina</taxon>
        <taxon>Poritidae</taxon>
        <taxon>Porites</taxon>
    </lineage>
</organism>
<keyword evidence="3" id="KW-1185">Reference proteome</keyword>
<comment type="caution">
    <text evidence="2">The sequence shown here is derived from an EMBL/GenBank/DDBJ whole genome shotgun (WGS) entry which is preliminary data.</text>
</comment>
<evidence type="ECO:0000313" key="2">
    <source>
        <dbReference type="EMBL" id="CAH3153273.1"/>
    </source>
</evidence>
<feature type="compositionally biased region" description="Basic residues" evidence="1">
    <location>
        <begin position="179"/>
        <end position="199"/>
    </location>
</feature>
<accession>A0ABN8PYA2</accession>
<proteinExistence type="predicted"/>
<name>A0ABN8PYA2_9CNID</name>
<feature type="compositionally biased region" description="Polar residues" evidence="1">
    <location>
        <begin position="166"/>
        <end position="176"/>
    </location>
</feature>
<protein>
    <submittedName>
        <fullName evidence="2">Uncharacterized protein</fullName>
    </submittedName>
</protein>
<evidence type="ECO:0000256" key="1">
    <source>
        <dbReference type="SAM" id="MobiDB-lite"/>
    </source>
</evidence>
<dbReference type="EMBL" id="CALNXK010000096">
    <property type="protein sequence ID" value="CAH3153273.1"/>
    <property type="molecule type" value="Genomic_DNA"/>
</dbReference>
<dbReference type="PANTHER" id="PTHR31751:SF42">
    <property type="entry name" value="PROTEIN CBG10204"/>
    <property type="match status" value="1"/>
</dbReference>
<dbReference type="Proteomes" id="UP001159405">
    <property type="component" value="Unassembled WGS sequence"/>
</dbReference>
<reference evidence="2 3" key="1">
    <citation type="submission" date="2022-05" db="EMBL/GenBank/DDBJ databases">
        <authorList>
            <consortium name="Genoscope - CEA"/>
            <person name="William W."/>
        </authorList>
    </citation>
    <scope>NUCLEOTIDE SEQUENCE [LARGE SCALE GENOMIC DNA]</scope>
</reference>
<dbReference type="PANTHER" id="PTHR31751">
    <property type="entry name" value="SI:CH211-108C17.2-RELATED-RELATED"/>
    <property type="match status" value="1"/>
</dbReference>
<evidence type="ECO:0000313" key="3">
    <source>
        <dbReference type="Proteomes" id="UP001159405"/>
    </source>
</evidence>